<proteinExistence type="predicted"/>
<dbReference type="EMBL" id="OKRB01000040">
    <property type="protein sequence ID" value="SPE18110.1"/>
    <property type="molecule type" value="Genomic_DNA"/>
</dbReference>
<sequence>MKRSRAIPIAPGKMGAWVCLLAVALLWAPMWAAAWQTDVMACCKGGMCMAHGHVKAEAAQPRQSGARETPMSCEHHGGSGMSNCSLTCCQEGSHVLAATAVFVMPEPTSIEQPGEATTVPGSFAATEFVQSFAPLSPPPRTLLLSL</sequence>
<name>A0A2N9L4D8_9BACT</name>
<gene>
    <name evidence="1" type="ORF">SBA5_1340001</name>
</gene>
<dbReference type="AlphaFoldDB" id="A0A2N9L4D8"/>
<reference evidence="2" key="1">
    <citation type="submission" date="2018-02" db="EMBL/GenBank/DDBJ databases">
        <authorList>
            <person name="Hausmann B."/>
        </authorList>
    </citation>
    <scope>NUCLEOTIDE SEQUENCE [LARGE SCALE GENOMIC DNA]</scope>
    <source>
        <strain evidence="2">Peat soil MAG SbA5</strain>
    </source>
</reference>
<evidence type="ECO:0000313" key="2">
    <source>
        <dbReference type="Proteomes" id="UP000239735"/>
    </source>
</evidence>
<evidence type="ECO:0000313" key="1">
    <source>
        <dbReference type="EMBL" id="SPE18110.1"/>
    </source>
</evidence>
<organism evidence="1 2">
    <name type="scientific">Candidatus Sulfuritelmatomonas gaucii</name>
    <dbReference type="NCBI Taxonomy" id="2043161"/>
    <lineage>
        <taxon>Bacteria</taxon>
        <taxon>Pseudomonadati</taxon>
        <taxon>Acidobacteriota</taxon>
        <taxon>Terriglobia</taxon>
        <taxon>Terriglobales</taxon>
        <taxon>Acidobacteriaceae</taxon>
        <taxon>Candidatus Sulfuritelmatomonas</taxon>
    </lineage>
</organism>
<protein>
    <submittedName>
        <fullName evidence="1">Uncharacterized protein</fullName>
    </submittedName>
</protein>
<dbReference type="Proteomes" id="UP000239735">
    <property type="component" value="Unassembled WGS sequence"/>
</dbReference>
<accession>A0A2N9L4D8</accession>